<evidence type="ECO:0000313" key="5">
    <source>
        <dbReference type="Proteomes" id="UP001189122"/>
    </source>
</evidence>
<accession>A0A7I8IIA7</accession>
<evidence type="ECO:0000313" key="4">
    <source>
        <dbReference type="EMBL" id="CAA2617840.1"/>
    </source>
</evidence>
<keyword evidence="1" id="KW-0677">Repeat</keyword>
<feature type="repeat" description="PPR" evidence="2">
    <location>
        <begin position="433"/>
        <end position="467"/>
    </location>
</feature>
<feature type="repeat" description="PPR" evidence="2">
    <location>
        <begin position="398"/>
        <end position="432"/>
    </location>
</feature>
<evidence type="ECO:0000256" key="3">
    <source>
        <dbReference type="SAM" id="MobiDB-lite"/>
    </source>
</evidence>
<dbReference type="GO" id="GO:0009507">
    <property type="term" value="C:chloroplast"/>
    <property type="evidence" value="ECO:0007669"/>
    <property type="project" value="TreeGrafter"/>
</dbReference>
<dbReference type="InterPro" id="IPR044645">
    <property type="entry name" value="DG1/EMB2279-like"/>
</dbReference>
<dbReference type="EMBL" id="LR743590">
    <property type="protein sequence ID" value="CAA2617840.1"/>
    <property type="molecule type" value="Genomic_DNA"/>
</dbReference>
<protein>
    <submittedName>
        <fullName evidence="4">Uncharacterized protein</fullName>
    </submittedName>
</protein>
<dbReference type="PANTHER" id="PTHR46935">
    <property type="entry name" value="OS01G0674700 PROTEIN"/>
    <property type="match status" value="1"/>
</dbReference>
<keyword evidence="5" id="KW-1185">Reference proteome</keyword>
<evidence type="ECO:0000256" key="1">
    <source>
        <dbReference type="ARBA" id="ARBA00022737"/>
    </source>
</evidence>
<dbReference type="PANTHER" id="PTHR46935:SF2">
    <property type="entry name" value="PENTACOTRIPEPTIDE-REPEAT REGION OF PRORP DOMAIN-CONTAINING PROTEIN"/>
    <property type="match status" value="1"/>
</dbReference>
<organism evidence="4">
    <name type="scientific">Spirodela intermedia</name>
    <name type="common">Intermediate duckweed</name>
    <dbReference type="NCBI Taxonomy" id="51605"/>
    <lineage>
        <taxon>Eukaryota</taxon>
        <taxon>Viridiplantae</taxon>
        <taxon>Streptophyta</taxon>
        <taxon>Embryophyta</taxon>
        <taxon>Tracheophyta</taxon>
        <taxon>Spermatophyta</taxon>
        <taxon>Magnoliopsida</taxon>
        <taxon>Liliopsida</taxon>
        <taxon>Araceae</taxon>
        <taxon>Lemnoideae</taxon>
        <taxon>Spirodela</taxon>
    </lineage>
</organism>
<dbReference type="Gene3D" id="1.25.40.10">
    <property type="entry name" value="Tetratricopeptide repeat domain"/>
    <property type="match status" value="4"/>
</dbReference>
<feature type="region of interest" description="Disordered" evidence="3">
    <location>
        <begin position="145"/>
        <end position="167"/>
    </location>
</feature>
<gene>
    <name evidence="4" type="ORF">SI7747_03004002</name>
</gene>
<dbReference type="Proteomes" id="UP001189122">
    <property type="component" value="Unassembled WGS sequence"/>
</dbReference>
<sequence length="865" mass="98363">MDRPIKANGPVCLQSGGRAGTVRNIEPVARFYLSLIVARYSCSYHGCFHGGHICEIRPRPSSGRRKVIRAEHRGLKQRLLRRGVFPTPKIIRTLRKKEIQKAVRRSKKQVRDDENPPLSEAQRQLVEEEALFRTISTEYRAVKEEHRKRNAETPASPVVGTPWERSRGVDPTRLAGASVEHVGRRLKSEHLAELVEMLRERNSGDIHLLLDDDVEELSNLTIQDWKFSRFMKLSGLLFTERNLLRIVDELGALGNWRQALDVVEWVYNKKDYKHHKSRFVYTKLLSILGKSRKPSEALRIFTLMQEDCQLYPDMAAYHSIAVTLGQAGFLKELINVMDSMKMKPSKRPKNLWRRDWDPCLQPDVVIYNAVLNACVASHQWKGVFWVFEKIRSSGLKPNGATYGLAMEVMLESGKYEYVHKFFEKMQKSGLALKALTYKVLVRTFWKEGKIDEAIDAVRSMEQRGVVGNGGVYYELACGLCSNGRWKEAMLEVEKMKRLPLSKSLEVAFTGIIQSAMDGGHFCDCISIFEYMKDHCAPNIGTINAMLKVYGRNDMFAKARDLFEAIKQKDVGSLIPDSYSYRIMLDASANAHQWEYFEYLYREMTLCGYTIDQGVHAWLLLEASRVGKWHLLEHAFDAILEGGDIPHVSLFTEMIIQNVVRENYVQAVAIVNSMAYASINFSEKQWTELFNRSGNRISQHNLHRFLQTLDASTVVAEAPVPNLLNSLQLLCRPKPLLNTSRESRYGDLEAETSASDENYIEDNNGMTKDAFEKPDGESLIGGIVDVSLNLEERGAKLASDFSTDDAPSGRPVFYDDSEASATETALDLLTEDVDFSSNPGLPSASQILEVWREKRMKDGVFPKFQL</sequence>
<evidence type="ECO:0000256" key="2">
    <source>
        <dbReference type="PROSITE-ProRule" id="PRU00708"/>
    </source>
</evidence>
<feature type="repeat" description="PPR" evidence="2">
    <location>
        <begin position="538"/>
        <end position="572"/>
    </location>
</feature>
<dbReference type="InterPro" id="IPR002885">
    <property type="entry name" value="PPR_rpt"/>
</dbReference>
<dbReference type="GO" id="GO:0009658">
    <property type="term" value="P:chloroplast organization"/>
    <property type="evidence" value="ECO:0007669"/>
    <property type="project" value="InterPro"/>
</dbReference>
<reference evidence="4 5" key="1">
    <citation type="submission" date="2019-12" db="EMBL/GenBank/DDBJ databases">
        <authorList>
            <person name="Scholz U."/>
            <person name="Mascher M."/>
            <person name="Fiebig A."/>
        </authorList>
    </citation>
    <scope>NUCLEOTIDE SEQUENCE</scope>
</reference>
<dbReference type="AlphaFoldDB" id="A0A7I8IIA7"/>
<dbReference type="PROSITE" id="PS51375">
    <property type="entry name" value="PPR"/>
    <property type="match status" value="4"/>
</dbReference>
<dbReference type="NCBIfam" id="TIGR00756">
    <property type="entry name" value="PPR"/>
    <property type="match status" value="2"/>
</dbReference>
<dbReference type="Pfam" id="PF01535">
    <property type="entry name" value="PPR"/>
    <property type="match status" value="2"/>
</dbReference>
<proteinExistence type="predicted"/>
<dbReference type="EMBL" id="CACRZD030000003">
    <property type="protein sequence ID" value="CAA6657534.1"/>
    <property type="molecule type" value="Genomic_DNA"/>
</dbReference>
<name>A0A7I8IIA7_SPIIN</name>
<dbReference type="Pfam" id="PF13041">
    <property type="entry name" value="PPR_2"/>
    <property type="match status" value="2"/>
</dbReference>
<feature type="repeat" description="PPR" evidence="2">
    <location>
        <begin position="363"/>
        <end position="397"/>
    </location>
</feature>
<dbReference type="InterPro" id="IPR011990">
    <property type="entry name" value="TPR-like_helical_dom_sf"/>
</dbReference>